<sequence>MKVARGKYIAEVIFLMILCLFIDNISSSSDNVLDTIISMSYKFVIIILLFRLYKKVRQQNKEREKE</sequence>
<name>A0A917ER09_9BACI</name>
<dbReference type="EMBL" id="BMFK01000001">
    <property type="protein sequence ID" value="GGE68355.1"/>
    <property type="molecule type" value="Genomic_DNA"/>
</dbReference>
<keyword evidence="3" id="KW-1185">Reference proteome</keyword>
<dbReference type="Proteomes" id="UP000605259">
    <property type="component" value="Unassembled WGS sequence"/>
</dbReference>
<evidence type="ECO:0000313" key="3">
    <source>
        <dbReference type="Proteomes" id="UP000605259"/>
    </source>
</evidence>
<feature type="transmembrane region" description="Helical" evidence="1">
    <location>
        <begin position="35"/>
        <end position="53"/>
    </location>
</feature>
<gene>
    <name evidence="2" type="ORF">GCM10007140_18060</name>
</gene>
<proteinExistence type="predicted"/>
<evidence type="ECO:0000313" key="2">
    <source>
        <dbReference type="EMBL" id="GGE68355.1"/>
    </source>
</evidence>
<organism evidence="2 3">
    <name type="scientific">Priestia taiwanensis</name>
    <dbReference type="NCBI Taxonomy" id="1347902"/>
    <lineage>
        <taxon>Bacteria</taxon>
        <taxon>Bacillati</taxon>
        <taxon>Bacillota</taxon>
        <taxon>Bacilli</taxon>
        <taxon>Bacillales</taxon>
        <taxon>Bacillaceae</taxon>
        <taxon>Priestia</taxon>
    </lineage>
</organism>
<keyword evidence="1" id="KW-0472">Membrane</keyword>
<keyword evidence="1" id="KW-0812">Transmembrane</keyword>
<evidence type="ECO:0000256" key="1">
    <source>
        <dbReference type="SAM" id="Phobius"/>
    </source>
</evidence>
<keyword evidence="1" id="KW-1133">Transmembrane helix</keyword>
<dbReference type="AlphaFoldDB" id="A0A917ER09"/>
<dbReference type="RefSeq" id="WP_188388035.1">
    <property type="nucleotide sequence ID" value="NZ_BMFK01000001.1"/>
</dbReference>
<feature type="transmembrane region" description="Helical" evidence="1">
    <location>
        <begin position="12"/>
        <end position="29"/>
    </location>
</feature>
<accession>A0A917ER09</accession>
<protein>
    <submittedName>
        <fullName evidence="2">Uncharacterized protein</fullName>
    </submittedName>
</protein>
<reference evidence="2" key="2">
    <citation type="submission" date="2020-09" db="EMBL/GenBank/DDBJ databases">
        <authorList>
            <person name="Sun Q."/>
            <person name="Zhou Y."/>
        </authorList>
    </citation>
    <scope>NUCLEOTIDE SEQUENCE</scope>
    <source>
        <strain evidence="2">CGMCC 1.12698</strain>
    </source>
</reference>
<reference evidence="2" key="1">
    <citation type="journal article" date="2014" name="Int. J. Syst. Evol. Microbiol.">
        <title>Complete genome sequence of Corynebacterium casei LMG S-19264T (=DSM 44701T), isolated from a smear-ripened cheese.</title>
        <authorList>
            <consortium name="US DOE Joint Genome Institute (JGI-PGF)"/>
            <person name="Walter F."/>
            <person name="Albersmeier A."/>
            <person name="Kalinowski J."/>
            <person name="Ruckert C."/>
        </authorList>
    </citation>
    <scope>NUCLEOTIDE SEQUENCE</scope>
    <source>
        <strain evidence="2">CGMCC 1.12698</strain>
    </source>
</reference>
<comment type="caution">
    <text evidence="2">The sequence shown here is derived from an EMBL/GenBank/DDBJ whole genome shotgun (WGS) entry which is preliminary data.</text>
</comment>